<comment type="caution">
    <text evidence="7">The sequence shown here is derived from an EMBL/GenBank/DDBJ whole genome shotgun (WGS) entry which is preliminary data.</text>
</comment>
<dbReference type="CDD" id="cd00167">
    <property type="entry name" value="SANT"/>
    <property type="match status" value="1"/>
</dbReference>
<proteinExistence type="predicted"/>
<dbReference type="VEuPathDB" id="FungiDB:H310_14319"/>
<feature type="domain" description="Myb-like" evidence="5">
    <location>
        <begin position="154"/>
        <end position="205"/>
    </location>
</feature>
<organism evidence="7 8">
    <name type="scientific">Aphanomyces invadans</name>
    <dbReference type="NCBI Taxonomy" id="157072"/>
    <lineage>
        <taxon>Eukaryota</taxon>
        <taxon>Sar</taxon>
        <taxon>Stramenopiles</taxon>
        <taxon>Oomycota</taxon>
        <taxon>Saprolegniomycetes</taxon>
        <taxon>Saprolegniales</taxon>
        <taxon>Verrucalvaceae</taxon>
        <taxon>Aphanomyces</taxon>
    </lineage>
</organism>
<feature type="compositionally biased region" description="Acidic residues" evidence="4">
    <location>
        <begin position="133"/>
        <end position="149"/>
    </location>
</feature>
<name>A0A3R7D6T3_9STRA</name>
<dbReference type="PANTHER" id="PTHR12802:SF155">
    <property type="entry name" value="DEUBIQUITINASE MYSM1"/>
    <property type="match status" value="1"/>
</dbReference>
<dbReference type="InterPro" id="IPR001005">
    <property type="entry name" value="SANT/Myb"/>
</dbReference>
<evidence type="ECO:0000256" key="3">
    <source>
        <dbReference type="ARBA" id="ARBA00023242"/>
    </source>
</evidence>
<reference evidence="7 8" key="1">
    <citation type="submission" date="2018-08" db="EMBL/GenBank/DDBJ databases">
        <title>Aphanomyces genome sequencing and annotation.</title>
        <authorList>
            <person name="Minardi D."/>
            <person name="Oidtmann B."/>
            <person name="Van Der Giezen M."/>
            <person name="Studholme D.J."/>
        </authorList>
    </citation>
    <scope>NUCLEOTIDE SEQUENCE [LARGE SCALE GENOMIC DNA]</scope>
    <source>
        <strain evidence="7 8">NJM0002</strain>
    </source>
</reference>
<dbReference type="NCBIfam" id="TIGR01557">
    <property type="entry name" value="myb_SHAQKYF"/>
    <property type="match status" value="1"/>
</dbReference>
<dbReference type="GO" id="GO:0003677">
    <property type="term" value="F:DNA binding"/>
    <property type="evidence" value="ECO:0007669"/>
    <property type="project" value="InterPro"/>
</dbReference>
<keyword evidence="2" id="KW-0804">Transcription</keyword>
<feature type="region of interest" description="Disordered" evidence="4">
    <location>
        <begin position="32"/>
        <end position="79"/>
    </location>
</feature>
<dbReference type="Gene3D" id="1.10.10.60">
    <property type="entry name" value="Homeodomain-like"/>
    <property type="match status" value="1"/>
</dbReference>
<dbReference type="InterPro" id="IPR006447">
    <property type="entry name" value="Myb_dom_plants"/>
</dbReference>
<dbReference type="Pfam" id="PF00249">
    <property type="entry name" value="Myb_DNA-binding"/>
    <property type="match status" value="1"/>
</dbReference>
<evidence type="ECO:0000313" key="8">
    <source>
        <dbReference type="Proteomes" id="UP000285060"/>
    </source>
</evidence>
<keyword evidence="1" id="KW-0805">Transcription regulation</keyword>
<dbReference type="Proteomes" id="UP000285060">
    <property type="component" value="Unassembled WGS sequence"/>
</dbReference>
<dbReference type="SMART" id="SM00717">
    <property type="entry name" value="SANT"/>
    <property type="match status" value="1"/>
</dbReference>
<dbReference type="SUPFAM" id="SSF46689">
    <property type="entry name" value="Homeodomain-like"/>
    <property type="match status" value="1"/>
</dbReference>
<keyword evidence="8" id="KW-1185">Reference proteome</keyword>
<dbReference type="PANTHER" id="PTHR12802">
    <property type="entry name" value="SWI/SNF COMPLEX-RELATED"/>
    <property type="match status" value="1"/>
</dbReference>
<evidence type="ECO:0000259" key="5">
    <source>
        <dbReference type="PROSITE" id="PS50090"/>
    </source>
</evidence>
<feature type="region of interest" description="Disordered" evidence="4">
    <location>
        <begin position="211"/>
        <end position="233"/>
    </location>
</feature>
<evidence type="ECO:0000256" key="1">
    <source>
        <dbReference type="ARBA" id="ARBA00023015"/>
    </source>
</evidence>
<evidence type="ECO:0000256" key="4">
    <source>
        <dbReference type="SAM" id="MobiDB-lite"/>
    </source>
</evidence>
<evidence type="ECO:0000256" key="2">
    <source>
        <dbReference type="ARBA" id="ARBA00023163"/>
    </source>
</evidence>
<protein>
    <submittedName>
        <fullName evidence="7">Uncharacterized protein</fullName>
    </submittedName>
</protein>
<dbReference type="PROSITE" id="PS50090">
    <property type="entry name" value="MYB_LIKE"/>
    <property type="match status" value="1"/>
</dbReference>
<keyword evidence="3" id="KW-0539">Nucleus</keyword>
<evidence type="ECO:0000259" key="6">
    <source>
        <dbReference type="PROSITE" id="PS51294"/>
    </source>
</evidence>
<sequence length="500" mass="55021">MERAWRFSNLHKGKRPSADHIVLLPGTTSYSIPPRRAQATSLPSSHMMQPSSHNMDKANVGADSASTTHGPATPSLKITAPSTPSLLAFAKFKEREAMGSPTSPGMSSMTLPARKELAEAAAFRASSFHDESSCPDDEDAGNDDDSDDSDMPHDCKANTGRWTDAEHKLFLKGLECFPYRAWKKIATLIKTRSVVQIRTHAQKYYQKLAKEEAKGKDRTNASSHVNNSGADNHFMHSTATASAYASPSIENASDNCTTTRQKNVSSVKKRKFSFDENHYTATSAASRFSKRKEGTLPPLGFASSVDTSQLDNNMLRPTVAASTAIEFDKSNGRTSASRHAAIVPATSSGTRRPAMAAFDVPTMILDYPTSVEDKHMDEFDIIDESLSRMTPVNDEDMLQLTDDDWFSSSSENDRDVANKMDDKCSPLSSPSHHMLKKQPSAFLFCDTNDTTTSFSLLEPETDPYSILFDHVDEPLASTTYADEFILDPQTFLTNYFSKEG</sequence>
<feature type="region of interest" description="Disordered" evidence="4">
    <location>
        <begin position="122"/>
        <end position="152"/>
    </location>
</feature>
<feature type="compositionally biased region" description="Polar residues" evidence="4">
    <location>
        <begin position="38"/>
        <end position="53"/>
    </location>
</feature>
<dbReference type="InterPro" id="IPR009057">
    <property type="entry name" value="Homeodomain-like_sf"/>
</dbReference>
<feature type="compositionally biased region" description="Polar residues" evidence="4">
    <location>
        <begin position="220"/>
        <end position="230"/>
    </location>
</feature>
<dbReference type="PROSITE" id="PS51294">
    <property type="entry name" value="HTH_MYB"/>
    <property type="match status" value="1"/>
</dbReference>
<dbReference type="EMBL" id="QUSY01000022">
    <property type="protein sequence ID" value="RHY34627.1"/>
    <property type="molecule type" value="Genomic_DNA"/>
</dbReference>
<feature type="domain" description="HTH myb-type" evidence="6">
    <location>
        <begin position="158"/>
        <end position="209"/>
    </location>
</feature>
<gene>
    <name evidence="7" type="ORF">DYB32_000783</name>
</gene>
<dbReference type="InterPro" id="IPR017930">
    <property type="entry name" value="Myb_dom"/>
</dbReference>
<evidence type="ECO:0000313" key="7">
    <source>
        <dbReference type="EMBL" id="RHY34627.1"/>
    </source>
</evidence>
<accession>A0A3R7D6T3</accession>
<dbReference type="AlphaFoldDB" id="A0A3R7D6T3"/>